<dbReference type="Proteomes" id="UP000887013">
    <property type="component" value="Unassembled WGS sequence"/>
</dbReference>
<dbReference type="AlphaFoldDB" id="A0A8X6MSW3"/>
<dbReference type="EMBL" id="BMAW01001909">
    <property type="protein sequence ID" value="GFS76220.1"/>
    <property type="molecule type" value="Genomic_DNA"/>
</dbReference>
<evidence type="ECO:0000313" key="1">
    <source>
        <dbReference type="EMBL" id="GFS76220.1"/>
    </source>
</evidence>
<name>A0A8X6MSW3_NEPPI</name>
<evidence type="ECO:0000313" key="2">
    <source>
        <dbReference type="Proteomes" id="UP000887013"/>
    </source>
</evidence>
<comment type="caution">
    <text evidence="1">The sequence shown here is derived from an EMBL/GenBank/DDBJ whole genome shotgun (WGS) entry which is preliminary data.</text>
</comment>
<accession>A0A8X6MSW3</accession>
<reference evidence="1" key="1">
    <citation type="submission" date="2020-08" db="EMBL/GenBank/DDBJ databases">
        <title>Multicomponent nature underlies the extraordinary mechanical properties of spider dragline silk.</title>
        <authorList>
            <person name="Kono N."/>
            <person name="Nakamura H."/>
            <person name="Mori M."/>
            <person name="Yoshida Y."/>
            <person name="Ohtoshi R."/>
            <person name="Malay A.D."/>
            <person name="Moran D.A.P."/>
            <person name="Tomita M."/>
            <person name="Numata K."/>
            <person name="Arakawa K."/>
        </authorList>
    </citation>
    <scope>NUCLEOTIDE SEQUENCE</scope>
</reference>
<sequence>MAFFNIGNDIDLSSYAFDLKDRQSKRVNSSDLSCLETFRVVYFIREETDEVERTASSTIWKALLMLKAGLLLG</sequence>
<gene>
    <name evidence="1" type="ORF">NPIL_397041</name>
</gene>
<proteinExistence type="predicted"/>
<protein>
    <submittedName>
        <fullName evidence="1">Uncharacterized protein</fullName>
    </submittedName>
</protein>
<organism evidence="1 2">
    <name type="scientific">Nephila pilipes</name>
    <name type="common">Giant wood spider</name>
    <name type="synonym">Nephila maculata</name>
    <dbReference type="NCBI Taxonomy" id="299642"/>
    <lineage>
        <taxon>Eukaryota</taxon>
        <taxon>Metazoa</taxon>
        <taxon>Ecdysozoa</taxon>
        <taxon>Arthropoda</taxon>
        <taxon>Chelicerata</taxon>
        <taxon>Arachnida</taxon>
        <taxon>Araneae</taxon>
        <taxon>Araneomorphae</taxon>
        <taxon>Entelegynae</taxon>
        <taxon>Araneoidea</taxon>
        <taxon>Nephilidae</taxon>
        <taxon>Nephila</taxon>
    </lineage>
</organism>
<keyword evidence="2" id="KW-1185">Reference proteome</keyword>